<organism evidence="1 2">
    <name type="scientific">Pseudoloma neurophilia</name>
    <dbReference type="NCBI Taxonomy" id="146866"/>
    <lineage>
        <taxon>Eukaryota</taxon>
        <taxon>Fungi</taxon>
        <taxon>Fungi incertae sedis</taxon>
        <taxon>Microsporidia</taxon>
        <taxon>Pseudoloma</taxon>
    </lineage>
</organism>
<proteinExistence type="predicted"/>
<protein>
    <submittedName>
        <fullName evidence="1">Uncharacterized protein</fullName>
    </submittedName>
</protein>
<keyword evidence="2" id="KW-1185">Reference proteome</keyword>
<reference evidence="1 2" key="1">
    <citation type="submission" date="2015-07" db="EMBL/GenBank/DDBJ databases">
        <title>The genome of Pseudoloma neurophilia, a relevant intracellular parasite of the zebrafish.</title>
        <authorList>
            <person name="Ndikumana S."/>
            <person name="Pelin A."/>
            <person name="Sanders J."/>
            <person name="Corradi N."/>
        </authorList>
    </citation>
    <scope>NUCLEOTIDE SEQUENCE [LARGE SCALE GENOMIC DNA]</scope>
    <source>
        <strain evidence="1 2">MK1</strain>
    </source>
</reference>
<sequence>MPEIFTYKQKLYKKCKIGRDEKTKQILAKNQSLFNIQAVF</sequence>
<dbReference type="VEuPathDB" id="MicrosporidiaDB:M153_24000011980"/>
<accession>A0A0R0LYY7</accession>
<evidence type="ECO:0000313" key="1">
    <source>
        <dbReference type="EMBL" id="KRH94492.1"/>
    </source>
</evidence>
<dbReference type="Proteomes" id="UP000051530">
    <property type="component" value="Unassembled WGS sequence"/>
</dbReference>
<comment type="caution">
    <text evidence="1">The sequence shown here is derived from an EMBL/GenBank/DDBJ whole genome shotgun (WGS) entry which is preliminary data.</text>
</comment>
<name>A0A0R0LYY7_9MICR</name>
<gene>
    <name evidence="1" type="ORF">M153_24000011980</name>
</gene>
<evidence type="ECO:0000313" key="2">
    <source>
        <dbReference type="Proteomes" id="UP000051530"/>
    </source>
</evidence>
<dbReference type="EMBL" id="LGUB01000067">
    <property type="protein sequence ID" value="KRH94492.1"/>
    <property type="molecule type" value="Genomic_DNA"/>
</dbReference>
<dbReference type="AlphaFoldDB" id="A0A0R0LYY7"/>